<dbReference type="AlphaFoldDB" id="A0A438GJT3"/>
<name>A0A438GJT3_VITVI</name>
<dbReference type="Proteomes" id="UP000288805">
    <property type="component" value="Unassembled WGS sequence"/>
</dbReference>
<dbReference type="Gene3D" id="3.30.420.10">
    <property type="entry name" value="Ribonuclease H-like superfamily/Ribonuclease H"/>
    <property type="match status" value="1"/>
</dbReference>
<gene>
    <name evidence="1" type="ORF">CK203_060478</name>
</gene>
<evidence type="ECO:0000313" key="1">
    <source>
        <dbReference type="EMBL" id="RVW72447.1"/>
    </source>
</evidence>
<dbReference type="GO" id="GO:0003676">
    <property type="term" value="F:nucleic acid binding"/>
    <property type="evidence" value="ECO:0007669"/>
    <property type="project" value="InterPro"/>
</dbReference>
<sequence>MISKKGIEVDPDKIRVILDMLVPKTEKKKSIKGSVVADHLASLPTFESEPVDDNFLDEEFVAITSLSVLRLVRGDWKTRDAKLKPYHTYLELLIENFEELKYIHLSRASNQLIDALATLAPIVHIPIDVMVCSLLIETRSTPAYFHLIKEAEV</sequence>
<comment type="caution">
    <text evidence="1">The sequence shown here is derived from an EMBL/GenBank/DDBJ whole genome shotgun (WGS) entry which is preliminary data.</text>
</comment>
<evidence type="ECO:0000313" key="2">
    <source>
        <dbReference type="Proteomes" id="UP000288805"/>
    </source>
</evidence>
<dbReference type="InterPro" id="IPR036397">
    <property type="entry name" value="RNaseH_sf"/>
</dbReference>
<dbReference type="EMBL" id="QGNW01000414">
    <property type="protein sequence ID" value="RVW72447.1"/>
    <property type="molecule type" value="Genomic_DNA"/>
</dbReference>
<dbReference type="PANTHER" id="PTHR48475:SF1">
    <property type="entry name" value="RNASE H TYPE-1 DOMAIN-CONTAINING PROTEIN"/>
    <property type="match status" value="1"/>
</dbReference>
<dbReference type="PANTHER" id="PTHR48475">
    <property type="entry name" value="RIBONUCLEASE H"/>
    <property type="match status" value="1"/>
</dbReference>
<organism evidence="1 2">
    <name type="scientific">Vitis vinifera</name>
    <name type="common">Grape</name>
    <dbReference type="NCBI Taxonomy" id="29760"/>
    <lineage>
        <taxon>Eukaryota</taxon>
        <taxon>Viridiplantae</taxon>
        <taxon>Streptophyta</taxon>
        <taxon>Embryophyta</taxon>
        <taxon>Tracheophyta</taxon>
        <taxon>Spermatophyta</taxon>
        <taxon>Magnoliopsida</taxon>
        <taxon>eudicotyledons</taxon>
        <taxon>Gunneridae</taxon>
        <taxon>Pentapetalae</taxon>
        <taxon>rosids</taxon>
        <taxon>Vitales</taxon>
        <taxon>Vitaceae</taxon>
        <taxon>Viteae</taxon>
        <taxon>Vitis</taxon>
    </lineage>
</organism>
<reference evidence="1 2" key="1">
    <citation type="journal article" date="2018" name="PLoS Genet.">
        <title>Population sequencing reveals clonal diversity and ancestral inbreeding in the grapevine cultivar Chardonnay.</title>
        <authorList>
            <person name="Roach M.J."/>
            <person name="Johnson D.L."/>
            <person name="Bohlmann J."/>
            <person name="van Vuuren H.J."/>
            <person name="Jones S.J."/>
            <person name="Pretorius I.S."/>
            <person name="Schmidt S.A."/>
            <person name="Borneman A.R."/>
        </authorList>
    </citation>
    <scope>NUCLEOTIDE SEQUENCE [LARGE SCALE GENOMIC DNA]</scope>
    <source>
        <strain evidence="2">cv. Chardonnay</strain>
        <tissue evidence="1">Leaf</tissue>
    </source>
</reference>
<proteinExistence type="predicted"/>
<accession>A0A438GJT3</accession>
<protein>
    <submittedName>
        <fullName evidence="1">Uncharacterized protein</fullName>
    </submittedName>
</protein>